<protein>
    <submittedName>
        <fullName evidence="5">N-terminal acetyltransferase A complex subunit NAT1</fullName>
    </submittedName>
</protein>
<organism evidence="5 6">
    <name type="scientific">Kluyveromyces marxianus</name>
    <name type="common">Yeast</name>
    <name type="synonym">Candida kefyr</name>
    <dbReference type="NCBI Taxonomy" id="4911"/>
    <lineage>
        <taxon>Eukaryota</taxon>
        <taxon>Fungi</taxon>
        <taxon>Dikarya</taxon>
        <taxon>Ascomycota</taxon>
        <taxon>Saccharomycotina</taxon>
        <taxon>Saccharomycetes</taxon>
        <taxon>Saccharomycetales</taxon>
        <taxon>Saccharomycetaceae</taxon>
        <taxon>Kluyveromyces</taxon>
    </lineage>
</organism>
<evidence type="ECO:0000313" key="5">
    <source>
        <dbReference type="EMBL" id="QGN14525.1"/>
    </source>
</evidence>
<dbReference type="PIRSF" id="PIRSF000422">
    <property type="entry name" value="N-terminal-AcTrfase-A_aux_su"/>
    <property type="match status" value="1"/>
</dbReference>
<dbReference type="SUPFAM" id="SSF48452">
    <property type="entry name" value="TPR-like"/>
    <property type="match status" value="2"/>
</dbReference>
<evidence type="ECO:0000256" key="3">
    <source>
        <dbReference type="SAM" id="Coils"/>
    </source>
</evidence>
<dbReference type="Pfam" id="PF12569">
    <property type="entry name" value="NatA_aux_su"/>
    <property type="match status" value="2"/>
</dbReference>
<reference evidence="5 6" key="1">
    <citation type="submission" date="2016-03" db="EMBL/GenBank/DDBJ databases">
        <title>How can Kluyveromyces marxianus grow so fast - potential evolutionary course in Saccharomyces Complex revealed by comparative genomics.</title>
        <authorList>
            <person name="Mo W."/>
            <person name="Lu W."/>
            <person name="Yang X."/>
            <person name="Qi J."/>
            <person name="Lv H."/>
        </authorList>
    </citation>
    <scope>NUCLEOTIDE SEQUENCE [LARGE SCALE GENOMIC DNA]</scope>
    <source>
        <strain evidence="5 6">FIM1</strain>
    </source>
</reference>
<dbReference type="InterPro" id="IPR011990">
    <property type="entry name" value="TPR-like_helical_dom_sf"/>
</dbReference>
<sequence length="840" mass="96274">MYKKKVPSRGVPALGMGRSKYDNNMLEALQMYESKNYKKSLKMLDAILKKNSSHIDSLILKGLNLQFCGTPEEASSYIEKALSKIDGTVVSPIGGHLLGIYYRQVKNYADAVKWFKAALENGSTNTQIYRDLATLQSQIHDFKGALESRKMYWENYRGYRANWTSLAVAHDLNGNLQEAVNLLSKFEELAAGKLGEPEMYENSECAMYKNDIMYRQAGNDKQALELTLKKLEDIYDDVYDKYGWLERKASILMKLGQTKEASLVYRQLIKRNPDNFRYYKLLEVALGTLGNEKLRIALYEKLAKFYPKSEPPKFIPLTFIKDKAVLTDKLQSYILGQLNRCVPATFNNIKPLYKKEGIADIVESIVLPYYEGLSSTDQPLQYVWSTYFLALHYLHRKQFEVANNYADKALAHTPTLVELYILKARVMKHLGLLEEAAEIMNNGRKLDLQDRFINAKTVKYLLRADNNDEATEIVSLFTKNDHTQNGVPDLHLLEASWFIIEQAESFYRSFKKATKELDALKSVDVESIADEEAVAEHDKSLKEAEFNAKLYEGLALKRFMAIPKIYKQFDDDQLDFHSYCMRKGTPRAYLEMLQWGNSLFTLPMFVRAMEGASKISFRRFDLMQTLGSSDTAEKADTSSKKKNNKKAKKEAAALNKKKEELKSKYQAYTDDKDAFGEALLDDPKPLELFDKEFMTLYTSHVTDATRRHLLEFEFNLRTGKLALALGALIKYVKRYGKTSVAASMALVLSENTKDSYPHDAIAKKVALKGLEKEFPELLEESDHKLELVKEKFGFSLPSLLILYHHAGDESLHSEEIKEEIMSVLKNEEPVVQHNILEYEF</sequence>
<dbReference type="InterPro" id="IPR019734">
    <property type="entry name" value="TPR_rpt"/>
</dbReference>
<keyword evidence="3" id="KW-0175">Coiled coil</keyword>
<accession>A0ABX6EQD4</accession>
<dbReference type="InterPro" id="IPR021183">
    <property type="entry name" value="NatA_aux_su"/>
</dbReference>
<evidence type="ECO:0000313" key="6">
    <source>
        <dbReference type="Proteomes" id="UP000422736"/>
    </source>
</evidence>
<proteinExistence type="predicted"/>
<feature type="region of interest" description="Disordered" evidence="4">
    <location>
        <begin position="631"/>
        <end position="654"/>
    </location>
</feature>
<keyword evidence="6" id="KW-1185">Reference proteome</keyword>
<evidence type="ECO:0000256" key="2">
    <source>
        <dbReference type="ARBA" id="ARBA00022803"/>
    </source>
</evidence>
<keyword evidence="2" id="KW-0802">TPR repeat</keyword>
<dbReference type="Gene3D" id="1.25.40.1040">
    <property type="match status" value="1"/>
</dbReference>
<evidence type="ECO:0000256" key="4">
    <source>
        <dbReference type="SAM" id="MobiDB-lite"/>
    </source>
</evidence>
<keyword evidence="1" id="KW-0677">Repeat</keyword>
<name>A0ABX6EQD4_KLUMA</name>
<gene>
    <name evidence="5" type="primary">NAT1</name>
    <name evidence="5" type="ORF">FIM1_1187</name>
</gene>
<evidence type="ECO:0000256" key="1">
    <source>
        <dbReference type="ARBA" id="ARBA00022737"/>
    </source>
</evidence>
<dbReference type="EMBL" id="CP015055">
    <property type="protein sequence ID" value="QGN14525.1"/>
    <property type="molecule type" value="Genomic_DNA"/>
</dbReference>
<feature type="coiled-coil region" evidence="3">
    <location>
        <begin position="214"/>
        <end position="241"/>
    </location>
</feature>
<dbReference type="SMART" id="SM00028">
    <property type="entry name" value="TPR"/>
    <property type="match status" value="3"/>
</dbReference>
<dbReference type="Proteomes" id="UP000422736">
    <property type="component" value="Chromosome 2"/>
</dbReference>
<dbReference type="PANTHER" id="PTHR22767:SF2">
    <property type="entry name" value="N(ALPHA)-ACETYLTRANSFERASE 15_16, ISOFORM A"/>
    <property type="match status" value="1"/>
</dbReference>
<dbReference type="PANTHER" id="PTHR22767">
    <property type="entry name" value="N-TERMINAL ACETYLTRANSFERASE-RELATED"/>
    <property type="match status" value="1"/>
</dbReference>
<dbReference type="Gene3D" id="1.25.40.1010">
    <property type="match status" value="1"/>
</dbReference>